<feature type="compositionally biased region" description="Low complexity" evidence="1">
    <location>
        <begin position="17"/>
        <end position="29"/>
    </location>
</feature>
<name>A0A161HDI2_9GEMI</name>
<evidence type="ECO:0000313" key="2">
    <source>
        <dbReference type="EMBL" id="ANA76288.1"/>
    </source>
</evidence>
<proteinExistence type="predicted"/>
<dbReference type="EMBL" id="KT214375">
    <property type="protein sequence ID" value="ANA76288.1"/>
    <property type="molecule type" value="Genomic_DNA"/>
</dbReference>
<feature type="region of interest" description="Disordered" evidence="1">
    <location>
        <begin position="15"/>
        <end position="36"/>
    </location>
</feature>
<organism evidence="2">
    <name type="scientific">Capulavirus medicagonis</name>
    <dbReference type="NCBI Taxonomy" id="1306546"/>
    <lineage>
        <taxon>Viruses</taxon>
        <taxon>Monodnaviria</taxon>
        <taxon>Shotokuvirae</taxon>
        <taxon>Cressdnaviricota</taxon>
        <taxon>Repensiviricetes</taxon>
        <taxon>Geplafuvirales</taxon>
        <taxon>Geminiviridae</taxon>
        <taxon>Capulavirus</taxon>
    </lineage>
</organism>
<sequence length="157" mass="17629">MRPVSRIFTALSRRTRSLISRTPGSSTSRTPEEGMRSTLEPFIQTARSQEEMQTWLTTLPREDSTRSEDFLRQVEEALRSLGIQSGQRSSMNPHPSPTSSPEYNTNSPSYGQLSLETWSTQPTPSGRTLYLCINPDSQVFLMSPRPLGNGLNRTYSA</sequence>
<feature type="region of interest" description="Disordered" evidence="1">
    <location>
        <begin position="75"/>
        <end position="108"/>
    </location>
</feature>
<reference evidence="2" key="1">
    <citation type="journal article" date="2016" name="Virology">
        <title>Molecular characterization and prevalence of two capulaviruses: Alfalfa leaf curl virus from France and Euphorbia caput-medusae latent virus from South Africa.</title>
        <authorList>
            <person name="Bernardo P."/>
            <person name="Muhire B."/>
            <person name="Francois S."/>
            <person name="Deshoux M."/>
            <person name="Hartnady P."/>
            <person name="Farkas K."/>
            <person name="Kraberger S."/>
            <person name="Filloux D."/>
            <person name="Fernandez E."/>
            <person name="Galzi S."/>
            <person name="Ferdinand R."/>
            <person name="Granier M."/>
            <person name="Marais A."/>
            <person name="Monge Blasco P."/>
            <person name="Candresse T."/>
            <person name="Escriu F."/>
            <person name="Varsani A."/>
            <person name="Harkins G.W."/>
            <person name="Martin D.P."/>
            <person name="Roumagnac P."/>
        </authorList>
    </citation>
    <scope>NUCLEOTIDE SEQUENCE</scope>
    <source>
        <strain evidence="2">PB14_LUZ179</strain>
    </source>
</reference>
<evidence type="ECO:0000256" key="1">
    <source>
        <dbReference type="SAM" id="MobiDB-lite"/>
    </source>
</evidence>
<accession>A0A161HDI2</accession>
<protein>
    <submittedName>
        <fullName evidence="2">C3</fullName>
    </submittedName>
</protein>
<feature type="compositionally biased region" description="Polar residues" evidence="1">
    <location>
        <begin position="82"/>
        <end position="108"/>
    </location>
</feature>